<keyword evidence="1" id="KW-0812">Transmembrane</keyword>
<dbReference type="HOGENOM" id="CLU_1623493_0_0_2"/>
<keyword evidence="3" id="KW-1185">Reference proteome</keyword>
<gene>
    <name evidence="2" type="ordered locus">Metvu_0338</name>
</gene>
<accession>C9RF51</accession>
<name>C9RF51_METVM</name>
<keyword evidence="1" id="KW-0472">Membrane</keyword>
<evidence type="ECO:0000256" key="1">
    <source>
        <dbReference type="SAM" id="Phobius"/>
    </source>
</evidence>
<keyword evidence="1" id="KW-1133">Transmembrane helix</keyword>
<protein>
    <submittedName>
        <fullName evidence="2">Uncharacterized protein</fullName>
    </submittedName>
</protein>
<dbReference type="eggNOG" id="arCOG11107">
    <property type="taxonomic scope" value="Archaea"/>
</dbReference>
<dbReference type="OrthoDB" id="383567at2157"/>
<dbReference type="RefSeq" id="WP_012819747.1">
    <property type="nucleotide sequence ID" value="NC_013407.1"/>
</dbReference>
<dbReference type="AlphaFoldDB" id="C9RF51"/>
<evidence type="ECO:0000313" key="3">
    <source>
        <dbReference type="Proteomes" id="UP000002063"/>
    </source>
</evidence>
<feature type="transmembrane region" description="Helical" evidence="1">
    <location>
        <begin position="85"/>
        <end position="112"/>
    </location>
</feature>
<proteinExistence type="predicted"/>
<dbReference type="EMBL" id="CP001787">
    <property type="protein sequence ID" value="ACX72203.1"/>
    <property type="molecule type" value="Genomic_DNA"/>
</dbReference>
<dbReference type="GeneID" id="8512667"/>
<reference evidence="2" key="1">
    <citation type="submission" date="2009-10" db="EMBL/GenBank/DDBJ databases">
        <title>Complete sequence of chromosome of Methanocaldococcus vulcanius M7.</title>
        <authorList>
            <consortium name="US DOE Joint Genome Institute"/>
            <person name="Lucas S."/>
            <person name="Copeland A."/>
            <person name="Lapidus A."/>
            <person name="Glavina del Rio T."/>
            <person name="Dalin E."/>
            <person name="Tice H."/>
            <person name="Bruce D."/>
            <person name="Goodwin L."/>
            <person name="Pitluck S."/>
            <person name="Lcollab F.I."/>
            <person name="Brettin T."/>
            <person name="Detter J.C."/>
            <person name="Han C."/>
            <person name="Tapia R."/>
            <person name="Kuske C.R."/>
            <person name="Schmutz J."/>
            <person name="Larimer F."/>
            <person name="Land M."/>
            <person name="Hauser L."/>
            <person name="Kyrpides N."/>
            <person name="Ovchinikova G."/>
            <person name="Sieprawska-Lupa M."/>
            <person name="Whitman W.B."/>
            <person name="Woyke T."/>
        </authorList>
    </citation>
    <scope>NUCLEOTIDE SEQUENCE [LARGE SCALE GENOMIC DNA]</scope>
    <source>
        <strain evidence="2">M7</strain>
    </source>
</reference>
<evidence type="ECO:0000313" key="2">
    <source>
        <dbReference type="EMBL" id="ACX72203.1"/>
    </source>
</evidence>
<sequence length="163" mass="19201">MAKYITLPDFCEKKYKIISELVKKHPKVILVELGAYAYINDPQMYSHVFDEVNEIENMLKKHGLDVIHYHIKDEEVSNCLKRWNYWNIILMLVSALFAVLLIPVDAIIRFVFKRKDLADKFARILCYPTKKLIYNKVISNLSDLKRHVKSIEDKGEQVVVIVY</sequence>
<dbReference type="KEGG" id="mvu:Metvu_0338"/>
<dbReference type="Proteomes" id="UP000002063">
    <property type="component" value="Chromosome"/>
</dbReference>
<organism evidence="2 3">
    <name type="scientific">Methanocaldococcus vulcanius (strain ATCC 700851 / DSM 12094 / M7)</name>
    <name type="common">Methanococcus vulcanius</name>
    <dbReference type="NCBI Taxonomy" id="579137"/>
    <lineage>
        <taxon>Archaea</taxon>
        <taxon>Methanobacteriati</taxon>
        <taxon>Methanobacteriota</taxon>
        <taxon>Methanomada group</taxon>
        <taxon>Methanococci</taxon>
        <taxon>Methanococcales</taxon>
        <taxon>Methanocaldococcaceae</taxon>
        <taxon>Methanocaldococcus</taxon>
    </lineage>
</organism>